<evidence type="ECO:0000313" key="1">
    <source>
        <dbReference type="EMBL" id="BBX97069.1"/>
    </source>
</evidence>
<dbReference type="Proteomes" id="UP000466396">
    <property type="component" value="Chromosome"/>
</dbReference>
<sequence>MTNGLSAGDFGKATITTEITAIPFRSALLATHRDVVGWHARLIEEAAMNFTTSVARVDRIALAIGLGKHREPAPTMYHVIDRLHAGRAVDVPAHQIAPTVSAWLAELGVQSPLVDDLARAARLGDWPAAYAVGQNLSVEVTLAAAG</sequence>
<evidence type="ECO:0000313" key="2">
    <source>
        <dbReference type="Proteomes" id="UP000466396"/>
    </source>
</evidence>
<protein>
    <submittedName>
        <fullName evidence="1">Uncharacterized protein</fullName>
    </submittedName>
</protein>
<keyword evidence="2" id="KW-1185">Reference proteome</keyword>
<dbReference type="AlphaFoldDB" id="A0A7I7NLA9"/>
<accession>A0A7I7NLA9</accession>
<organism evidence="1 2">
    <name type="scientific">Mycobacterium lacus</name>
    <dbReference type="NCBI Taxonomy" id="169765"/>
    <lineage>
        <taxon>Bacteria</taxon>
        <taxon>Bacillati</taxon>
        <taxon>Actinomycetota</taxon>
        <taxon>Actinomycetes</taxon>
        <taxon>Mycobacteriales</taxon>
        <taxon>Mycobacteriaceae</taxon>
        <taxon>Mycobacterium</taxon>
    </lineage>
</organism>
<gene>
    <name evidence="1" type="ORF">MLAC_23630</name>
</gene>
<name>A0A7I7NLA9_9MYCO</name>
<reference evidence="1 2" key="1">
    <citation type="journal article" date="2019" name="Emerg. Microbes Infect.">
        <title>Comprehensive subspecies identification of 175 nontuberculous mycobacteria species based on 7547 genomic profiles.</title>
        <authorList>
            <person name="Matsumoto Y."/>
            <person name="Kinjo T."/>
            <person name="Motooka D."/>
            <person name="Nabeya D."/>
            <person name="Jung N."/>
            <person name="Uechi K."/>
            <person name="Horii T."/>
            <person name="Iida T."/>
            <person name="Fujita J."/>
            <person name="Nakamura S."/>
        </authorList>
    </citation>
    <scope>NUCLEOTIDE SEQUENCE [LARGE SCALE GENOMIC DNA]</scope>
    <source>
        <strain evidence="1 2">JCM 15657</strain>
    </source>
</reference>
<dbReference type="EMBL" id="AP022581">
    <property type="protein sequence ID" value="BBX97069.1"/>
    <property type="molecule type" value="Genomic_DNA"/>
</dbReference>
<proteinExistence type="predicted"/>
<dbReference type="KEGG" id="mlj:MLAC_23630"/>